<dbReference type="Gene3D" id="1.10.357.10">
    <property type="entry name" value="Tetracycline Repressor, domain 2"/>
    <property type="match status" value="1"/>
</dbReference>
<feature type="domain" description="HTH tetR-type" evidence="2">
    <location>
        <begin position="9"/>
        <end position="46"/>
    </location>
</feature>
<keyword evidence="1" id="KW-0238">DNA-binding</keyword>
<dbReference type="Pfam" id="PF00440">
    <property type="entry name" value="TetR_N"/>
    <property type="match status" value="1"/>
</dbReference>
<sequence>MAKRDWLREGIAVLSTEGSQALTIDRLCGRLGLTKGSFYHHFGGMAGYQAALLEHVEKVGTQRFIEVVEAETDEPAAMLDRLLELVLAAHEDGLETAMRAWAQQDPQVGAMMTRVDQGRIAYMESLWLRDRGDPDEARRVGQLLYAIHIGARHMLPPLPQEELRAAYRLLLDRLRGGTDP</sequence>
<keyword evidence="4" id="KW-1185">Reference proteome</keyword>
<evidence type="ECO:0000256" key="1">
    <source>
        <dbReference type="ARBA" id="ARBA00023125"/>
    </source>
</evidence>
<accession>A0ABR7LAD7</accession>
<proteinExistence type="predicted"/>
<reference evidence="3 4" key="1">
    <citation type="submission" date="2020-06" db="EMBL/GenBank/DDBJ databases">
        <title>Actinokineospora xiongansis sp. nov., isolated from soil of Baiyangdian.</title>
        <authorList>
            <person name="Zhang X."/>
        </authorList>
    </citation>
    <scope>NUCLEOTIDE SEQUENCE [LARGE SCALE GENOMIC DNA]</scope>
    <source>
        <strain evidence="3 4">HBU206404</strain>
    </source>
</reference>
<dbReference type="RefSeq" id="WP_187222377.1">
    <property type="nucleotide sequence ID" value="NZ_JABVED010000011.1"/>
</dbReference>
<gene>
    <name evidence="3" type="ORF">GPZ80_20415</name>
</gene>
<dbReference type="InterPro" id="IPR009057">
    <property type="entry name" value="Homeodomain-like_sf"/>
</dbReference>
<dbReference type="EMBL" id="JABVED010000011">
    <property type="protein sequence ID" value="MBC6449532.1"/>
    <property type="molecule type" value="Genomic_DNA"/>
</dbReference>
<dbReference type="InterPro" id="IPR001647">
    <property type="entry name" value="HTH_TetR"/>
</dbReference>
<organism evidence="3 4">
    <name type="scientific">Actinokineospora xionganensis</name>
    <dbReference type="NCBI Taxonomy" id="2684470"/>
    <lineage>
        <taxon>Bacteria</taxon>
        <taxon>Bacillati</taxon>
        <taxon>Actinomycetota</taxon>
        <taxon>Actinomycetes</taxon>
        <taxon>Pseudonocardiales</taxon>
        <taxon>Pseudonocardiaceae</taxon>
        <taxon>Actinokineospora</taxon>
    </lineage>
</organism>
<comment type="caution">
    <text evidence="3">The sequence shown here is derived from an EMBL/GenBank/DDBJ whole genome shotgun (WGS) entry which is preliminary data.</text>
</comment>
<protein>
    <submittedName>
        <fullName evidence="3">TetR/AcrR family transcriptional regulator</fullName>
    </submittedName>
</protein>
<name>A0ABR7LAD7_9PSEU</name>
<evidence type="ECO:0000259" key="2">
    <source>
        <dbReference type="Pfam" id="PF00440"/>
    </source>
</evidence>
<dbReference type="SUPFAM" id="SSF46689">
    <property type="entry name" value="Homeodomain-like"/>
    <property type="match status" value="1"/>
</dbReference>
<evidence type="ECO:0000313" key="3">
    <source>
        <dbReference type="EMBL" id="MBC6449532.1"/>
    </source>
</evidence>
<dbReference type="Proteomes" id="UP000734823">
    <property type="component" value="Unassembled WGS sequence"/>
</dbReference>
<evidence type="ECO:0000313" key="4">
    <source>
        <dbReference type="Proteomes" id="UP000734823"/>
    </source>
</evidence>